<reference evidence="1" key="1">
    <citation type="submission" date="2022-04" db="EMBL/GenBank/DDBJ databases">
        <title>Genome of the entomopathogenic fungus Entomophthora muscae.</title>
        <authorList>
            <person name="Elya C."/>
            <person name="Lovett B.R."/>
            <person name="Lee E."/>
            <person name="Macias A.M."/>
            <person name="Hajek A.E."/>
            <person name="De Bivort B.L."/>
            <person name="Kasson M.T."/>
            <person name="De Fine Licht H.H."/>
            <person name="Stajich J.E."/>
        </authorList>
    </citation>
    <scope>NUCLEOTIDE SEQUENCE</scope>
    <source>
        <strain evidence="1">Berkeley</strain>
    </source>
</reference>
<gene>
    <name evidence="1" type="ORF">DSO57_1022678</name>
</gene>
<sequence>MSGLPPDWTPYTPGTKIPNGFFPVPEHSDSTTCLQHHVCTRVLSGSLLYSVTNRQKHPARLRATVGFETKKPRLNLLKLDSV</sequence>
<name>A0ACC2SSC1_9FUNG</name>
<protein>
    <submittedName>
        <fullName evidence="1">Uncharacterized protein</fullName>
    </submittedName>
</protein>
<proteinExistence type="predicted"/>
<dbReference type="Proteomes" id="UP001165960">
    <property type="component" value="Unassembled WGS sequence"/>
</dbReference>
<keyword evidence="2" id="KW-1185">Reference proteome</keyword>
<comment type="caution">
    <text evidence="1">The sequence shown here is derived from an EMBL/GenBank/DDBJ whole genome shotgun (WGS) entry which is preliminary data.</text>
</comment>
<accession>A0ACC2SSC1</accession>
<evidence type="ECO:0000313" key="1">
    <source>
        <dbReference type="EMBL" id="KAJ9065159.1"/>
    </source>
</evidence>
<organism evidence="1 2">
    <name type="scientific">Entomophthora muscae</name>
    <dbReference type="NCBI Taxonomy" id="34485"/>
    <lineage>
        <taxon>Eukaryota</taxon>
        <taxon>Fungi</taxon>
        <taxon>Fungi incertae sedis</taxon>
        <taxon>Zoopagomycota</taxon>
        <taxon>Entomophthoromycotina</taxon>
        <taxon>Entomophthoromycetes</taxon>
        <taxon>Entomophthorales</taxon>
        <taxon>Entomophthoraceae</taxon>
        <taxon>Entomophthora</taxon>
    </lineage>
</organism>
<evidence type="ECO:0000313" key="2">
    <source>
        <dbReference type="Proteomes" id="UP001165960"/>
    </source>
</evidence>
<dbReference type="EMBL" id="QTSX02004375">
    <property type="protein sequence ID" value="KAJ9065159.1"/>
    <property type="molecule type" value="Genomic_DNA"/>
</dbReference>